<dbReference type="PIRSF" id="PIRSF000709">
    <property type="entry name" value="6PFK_2-Ptase"/>
    <property type="match status" value="1"/>
</dbReference>
<name>A0A7V8SZE1_9BACT</name>
<dbReference type="InterPro" id="IPR050275">
    <property type="entry name" value="PGM_Phosphatase"/>
</dbReference>
<protein>
    <submittedName>
        <fullName evidence="3">Histidine phosphatase family protein</fullName>
    </submittedName>
</protein>
<evidence type="ECO:0000256" key="2">
    <source>
        <dbReference type="PIRSR" id="PIRSR613078-2"/>
    </source>
</evidence>
<dbReference type="GO" id="GO:0070297">
    <property type="term" value="P:regulation of phosphorelay signal transduction system"/>
    <property type="evidence" value="ECO:0007669"/>
    <property type="project" value="TreeGrafter"/>
</dbReference>
<dbReference type="InterPro" id="IPR029033">
    <property type="entry name" value="His_PPase_superfam"/>
</dbReference>
<feature type="active site" description="Tele-phosphohistidine intermediate" evidence="1">
    <location>
        <position position="10"/>
    </location>
</feature>
<sequence>MPGELWLVRHGETEWSLSGAHTGRTDLPLTAHGREEARAIGRALKGRRFTLVLTSPLGRARETAQLAGYPDAELEDNLQEWNYGDYEGRTTAEIRQKIPSWSLWNDGVSGGETIEQVSARAGAVLARAARAAGDVALFGHGHILRILTARWLGLPPRDGRLFALGTASVSTLGYEREIPVIMRWNLAC</sequence>
<feature type="binding site" evidence="2">
    <location>
        <begin position="80"/>
        <end position="83"/>
    </location>
    <ligand>
        <name>substrate</name>
    </ligand>
</feature>
<gene>
    <name evidence="3" type="ORF">HRJ53_24025</name>
</gene>
<accession>A0A7V8SZE1</accession>
<feature type="binding site" evidence="2">
    <location>
        <position position="59"/>
    </location>
    <ligand>
        <name>substrate</name>
    </ligand>
</feature>
<evidence type="ECO:0000256" key="1">
    <source>
        <dbReference type="PIRSR" id="PIRSR613078-1"/>
    </source>
</evidence>
<dbReference type="Pfam" id="PF00300">
    <property type="entry name" value="His_Phos_1"/>
    <property type="match status" value="1"/>
</dbReference>
<dbReference type="SUPFAM" id="SSF53254">
    <property type="entry name" value="Phosphoglycerate mutase-like"/>
    <property type="match status" value="1"/>
</dbReference>
<evidence type="ECO:0000313" key="3">
    <source>
        <dbReference type="EMBL" id="MBA0088064.1"/>
    </source>
</evidence>
<dbReference type="Gene3D" id="3.40.50.1240">
    <property type="entry name" value="Phosphoglycerate mutase-like"/>
    <property type="match status" value="1"/>
</dbReference>
<dbReference type="InterPro" id="IPR013078">
    <property type="entry name" value="His_Pase_superF_clade-1"/>
</dbReference>
<dbReference type="Proteomes" id="UP000567293">
    <property type="component" value="Unassembled WGS sequence"/>
</dbReference>
<feature type="binding site" evidence="2">
    <location>
        <begin position="22"/>
        <end position="23"/>
    </location>
    <ligand>
        <name>substrate</name>
    </ligand>
</feature>
<reference evidence="3" key="1">
    <citation type="submission" date="2020-06" db="EMBL/GenBank/DDBJ databases">
        <title>Legume-microbial interactions unlock mineral nutrients during tropical forest succession.</title>
        <authorList>
            <person name="Epihov D.Z."/>
        </authorList>
    </citation>
    <scope>NUCLEOTIDE SEQUENCE [LARGE SCALE GENOMIC DNA]</scope>
    <source>
        <strain evidence="3">Pan2503</strain>
    </source>
</reference>
<dbReference type="SMART" id="SM00855">
    <property type="entry name" value="PGAM"/>
    <property type="match status" value="1"/>
</dbReference>
<evidence type="ECO:0000313" key="4">
    <source>
        <dbReference type="Proteomes" id="UP000567293"/>
    </source>
</evidence>
<dbReference type="AlphaFoldDB" id="A0A7V8SZE1"/>
<dbReference type="CDD" id="cd07067">
    <property type="entry name" value="HP_PGM_like"/>
    <property type="match status" value="1"/>
</dbReference>
<comment type="caution">
    <text evidence="3">The sequence shown here is derived from an EMBL/GenBank/DDBJ whole genome shotgun (WGS) entry which is preliminary data.</text>
</comment>
<dbReference type="EMBL" id="JACDQQ010002320">
    <property type="protein sequence ID" value="MBA0088064.1"/>
    <property type="molecule type" value="Genomic_DNA"/>
</dbReference>
<feature type="active site" description="Proton donor/acceptor" evidence="1">
    <location>
        <position position="80"/>
    </location>
</feature>
<keyword evidence="4" id="KW-1185">Reference proteome</keyword>
<dbReference type="PANTHER" id="PTHR48100">
    <property type="entry name" value="BROAD-SPECIFICITY PHOSPHATASE YOR283W-RELATED"/>
    <property type="match status" value="1"/>
</dbReference>
<proteinExistence type="predicted"/>
<dbReference type="PANTHER" id="PTHR48100:SF15">
    <property type="entry name" value="SEDOHEPTULOSE 1,7-BISPHOSPHATASE"/>
    <property type="match status" value="1"/>
</dbReference>
<organism evidence="3 4">
    <name type="scientific">Candidatus Acidiferrum panamense</name>
    <dbReference type="NCBI Taxonomy" id="2741543"/>
    <lineage>
        <taxon>Bacteria</taxon>
        <taxon>Pseudomonadati</taxon>
        <taxon>Acidobacteriota</taxon>
        <taxon>Terriglobia</taxon>
        <taxon>Candidatus Acidiferrales</taxon>
        <taxon>Candidatus Acidiferrum</taxon>
    </lineage>
</organism>
<dbReference type="GO" id="GO:0101006">
    <property type="term" value="F:protein histidine phosphatase activity"/>
    <property type="evidence" value="ECO:0007669"/>
    <property type="project" value="TreeGrafter"/>
</dbReference>